<keyword evidence="2" id="KW-0663">Pyridoxal phosphate</keyword>
<dbReference type="InterPro" id="IPR000524">
    <property type="entry name" value="Tscrpt_reg_HTH_GntR"/>
</dbReference>
<dbReference type="InterPro" id="IPR015424">
    <property type="entry name" value="PyrdxlP-dep_Trfase"/>
</dbReference>
<comment type="caution">
    <text evidence="7">The sequence shown here is derived from an EMBL/GenBank/DDBJ whole genome shotgun (WGS) entry which is preliminary data.</text>
</comment>
<accession>A0ABR9ZUE7</accession>
<dbReference type="PRINTS" id="PR00035">
    <property type="entry name" value="HTHGNTR"/>
</dbReference>
<protein>
    <submittedName>
        <fullName evidence="7">PLP-dependent aminotransferase family protein</fullName>
    </submittedName>
</protein>
<feature type="domain" description="HTH gntR-type" evidence="6">
    <location>
        <begin position="11"/>
        <end position="79"/>
    </location>
</feature>
<dbReference type="PANTHER" id="PTHR46577:SF2">
    <property type="entry name" value="TRANSCRIPTIONAL REGULATORY PROTEIN"/>
    <property type="match status" value="1"/>
</dbReference>
<evidence type="ECO:0000256" key="2">
    <source>
        <dbReference type="ARBA" id="ARBA00022898"/>
    </source>
</evidence>
<evidence type="ECO:0000256" key="1">
    <source>
        <dbReference type="ARBA" id="ARBA00005384"/>
    </source>
</evidence>
<proteinExistence type="inferred from homology"/>
<evidence type="ECO:0000313" key="7">
    <source>
        <dbReference type="EMBL" id="MBF4694094.1"/>
    </source>
</evidence>
<dbReference type="InterPro" id="IPR004839">
    <property type="entry name" value="Aminotransferase_I/II_large"/>
</dbReference>
<dbReference type="Pfam" id="PF00155">
    <property type="entry name" value="Aminotran_1_2"/>
    <property type="match status" value="1"/>
</dbReference>
<dbReference type="PROSITE" id="PS50949">
    <property type="entry name" value="HTH_GNTR"/>
    <property type="match status" value="1"/>
</dbReference>
<dbReference type="InterPro" id="IPR015422">
    <property type="entry name" value="PyrdxlP-dep_Trfase_small"/>
</dbReference>
<sequence length="505" mass="57762">MNIHINKNSKTPIYRQIVNQMRQKIISGEWTNGYPLPSERKLSEILEVNRTTVNKAYMELKSDGFILSQTGKGTVVQGQISKEMQNRDLFVPRLQWQQLLNHDIYKNDSSLIKKVMNSANEKEMITLAGGFVNASLIDVDQIEKIMNLCFKKYGERLFCASSVFGLYELRELVASRMKQKGINAHINQVIITSGSQQGLEYFTRSLIKPGDMVIVEEPSYLGAIEIFKAYGAQVVGIPIDHEGMRVDILEKYLLKYRPKFIYTIPTYQNPSGVTLSIERRNQLLELAYLYRIPILEDDPYSDIVLEGPKMPALKALDRFGYVTYIGTISKNMFMGLRIGWVISDERLIEAFGSLKQISDLHTNTLGQYLLIELIKNKVLEAHMARLIPIYRHNKKLMVDTIKSYDVPEMAITPSNGGFYIWCRLPQNLNMNEFVQKCSEYKVLIMPGEPFFAGGTVGENYIRINYSAPSDTEIIEGIKRLMHAINAAMKGTNPMEIHMQRNTPWV</sequence>
<keyword evidence="7" id="KW-0032">Aminotransferase</keyword>
<keyword evidence="3" id="KW-0805">Transcription regulation</keyword>
<dbReference type="InterPro" id="IPR015421">
    <property type="entry name" value="PyrdxlP-dep_Trfase_major"/>
</dbReference>
<comment type="similarity">
    <text evidence="1">In the C-terminal section; belongs to the class-I pyridoxal-phosphate-dependent aminotransferase family.</text>
</comment>
<keyword evidence="8" id="KW-1185">Reference proteome</keyword>
<reference evidence="7 8" key="1">
    <citation type="submission" date="2020-11" db="EMBL/GenBank/DDBJ databases">
        <title>Fusibacter basophilias sp. nov.</title>
        <authorList>
            <person name="Qiu D."/>
        </authorList>
    </citation>
    <scope>NUCLEOTIDE SEQUENCE [LARGE SCALE GENOMIC DNA]</scope>
    <source>
        <strain evidence="7 8">Q10-2</strain>
    </source>
</reference>
<dbReference type="Proteomes" id="UP000614200">
    <property type="component" value="Unassembled WGS sequence"/>
</dbReference>
<evidence type="ECO:0000256" key="4">
    <source>
        <dbReference type="ARBA" id="ARBA00023125"/>
    </source>
</evidence>
<dbReference type="InterPro" id="IPR036390">
    <property type="entry name" value="WH_DNA-bd_sf"/>
</dbReference>
<evidence type="ECO:0000256" key="5">
    <source>
        <dbReference type="ARBA" id="ARBA00023163"/>
    </source>
</evidence>
<dbReference type="Pfam" id="PF00392">
    <property type="entry name" value="GntR"/>
    <property type="match status" value="1"/>
</dbReference>
<dbReference type="SMART" id="SM00345">
    <property type="entry name" value="HTH_GNTR"/>
    <property type="match status" value="1"/>
</dbReference>
<dbReference type="Gene3D" id="3.40.640.10">
    <property type="entry name" value="Type I PLP-dependent aspartate aminotransferase-like (Major domain)"/>
    <property type="match status" value="1"/>
</dbReference>
<evidence type="ECO:0000256" key="3">
    <source>
        <dbReference type="ARBA" id="ARBA00023015"/>
    </source>
</evidence>
<dbReference type="InterPro" id="IPR036388">
    <property type="entry name" value="WH-like_DNA-bd_sf"/>
</dbReference>
<gene>
    <name evidence="7" type="ORF">ISU02_13315</name>
</gene>
<evidence type="ECO:0000259" key="6">
    <source>
        <dbReference type="PROSITE" id="PS50949"/>
    </source>
</evidence>
<keyword evidence="5" id="KW-0804">Transcription</keyword>
<dbReference type="PANTHER" id="PTHR46577">
    <property type="entry name" value="HTH-TYPE TRANSCRIPTIONAL REGULATORY PROTEIN GABR"/>
    <property type="match status" value="1"/>
</dbReference>
<dbReference type="InterPro" id="IPR051446">
    <property type="entry name" value="HTH_trans_reg/aminotransferase"/>
</dbReference>
<dbReference type="Gene3D" id="1.10.10.10">
    <property type="entry name" value="Winged helix-like DNA-binding domain superfamily/Winged helix DNA-binding domain"/>
    <property type="match status" value="1"/>
</dbReference>
<dbReference type="SUPFAM" id="SSF46785">
    <property type="entry name" value="Winged helix' DNA-binding domain"/>
    <property type="match status" value="1"/>
</dbReference>
<dbReference type="GO" id="GO:0008483">
    <property type="term" value="F:transaminase activity"/>
    <property type="evidence" value="ECO:0007669"/>
    <property type="project" value="UniProtKB-KW"/>
</dbReference>
<evidence type="ECO:0000313" key="8">
    <source>
        <dbReference type="Proteomes" id="UP000614200"/>
    </source>
</evidence>
<name>A0ABR9ZUE7_9FIRM</name>
<dbReference type="RefSeq" id="WP_194702326.1">
    <property type="nucleotide sequence ID" value="NZ_JADKNH010000007.1"/>
</dbReference>
<keyword evidence="7" id="KW-0808">Transferase</keyword>
<organism evidence="7 8">
    <name type="scientific">Fusibacter ferrireducens</name>
    <dbReference type="NCBI Taxonomy" id="2785058"/>
    <lineage>
        <taxon>Bacteria</taxon>
        <taxon>Bacillati</taxon>
        <taxon>Bacillota</taxon>
        <taxon>Clostridia</taxon>
        <taxon>Eubacteriales</taxon>
        <taxon>Eubacteriales Family XII. Incertae Sedis</taxon>
        <taxon>Fusibacter</taxon>
    </lineage>
</organism>
<dbReference type="Gene3D" id="3.90.1150.10">
    <property type="entry name" value="Aspartate Aminotransferase, domain 1"/>
    <property type="match status" value="1"/>
</dbReference>
<dbReference type="SUPFAM" id="SSF53383">
    <property type="entry name" value="PLP-dependent transferases"/>
    <property type="match status" value="1"/>
</dbReference>
<dbReference type="EMBL" id="JADKNH010000007">
    <property type="protein sequence ID" value="MBF4694094.1"/>
    <property type="molecule type" value="Genomic_DNA"/>
</dbReference>
<keyword evidence="4" id="KW-0238">DNA-binding</keyword>
<dbReference type="CDD" id="cd07377">
    <property type="entry name" value="WHTH_GntR"/>
    <property type="match status" value="1"/>
</dbReference>
<dbReference type="CDD" id="cd00609">
    <property type="entry name" value="AAT_like"/>
    <property type="match status" value="1"/>
</dbReference>